<evidence type="ECO:0000259" key="2">
    <source>
        <dbReference type="Pfam" id="PF01551"/>
    </source>
</evidence>
<keyword evidence="4" id="KW-1185">Reference proteome</keyword>
<dbReference type="RefSeq" id="WP_245875818.1">
    <property type="nucleotide sequence ID" value="NZ_AWWI01000162.1"/>
</dbReference>
<keyword evidence="1" id="KW-0732">Signal</keyword>
<protein>
    <recommendedName>
        <fullName evidence="2">M23ase beta-sheet core domain-containing protein</fullName>
    </recommendedName>
</protein>
<accession>A0A2G8R803</accession>
<evidence type="ECO:0000256" key="1">
    <source>
        <dbReference type="ARBA" id="ARBA00022729"/>
    </source>
</evidence>
<dbReference type="Proteomes" id="UP000231259">
    <property type="component" value="Unassembled WGS sequence"/>
</dbReference>
<dbReference type="InterPro" id="IPR011055">
    <property type="entry name" value="Dup_hybrid_motif"/>
</dbReference>
<dbReference type="PANTHER" id="PTHR21666:SF289">
    <property type="entry name" value="L-ALA--D-GLU ENDOPEPTIDASE"/>
    <property type="match status" value="1"/>
</dbReference>
<dbReference type="EMBL" id="AWWI01000162">
    <property type="protein sequence ID" value="PIL17669.1"/>
    <property type="molecule type" value="Genomic_DNA"/>
</dbReference>
<reference evidence="3 4" key="1">
    <citation type="submission" date="2013-09" db="EMBL/GenBank/DDBJ databases">
        <title>Genome sequencing of Phaeobacter antarcticus sp. nov. SM1211.</title>
        <authorList>
            <person name="Zhang X.-Y."/>
            <person name="Liu C."/>
            <person name="Chen X.-L."/>
            <person name="Xie B.-B."/>
            <person name="Qin Q.-L."/>
            <person name="Rong J.-C."/>
            <person name="Zhang Y.-Z."/>
        </authorList>
    </citation>
    <scope>NUCLEOTIDE SEQUENCE [LARGE SCALE GENOMIC DNA]</scope>
    <source>
        <strain evidence="3 4">SM1211</strain>
    </source>
</reference>
<organism evidence="3 4">
    <name type="scientific">Puniceibacterium antarcticum</name>
    <dbReference type="NCBI Taxonomy" id="1206336"/>
    <lineage>
        <taxon>Bacteria</taxon>
        <taxon>Pseudomonadati</taxon>
        <taxon>Pseudomonadota</taxon>
        <taxon>Alphaproteobacteria</taxon>
        <taxon>Rhodobacterales</taxon>
        <taxon>Paracoccaceae</taxon>
        <taxon>Puniceibacterium</taxon>
    </lineage>
</organism>
<feature type="domain" description="M23ase beta-sheet core" evidence="2">
    <location>
        <begin position="192"/>
        <end position="289"/>
    </location>
</feature>
<gene>
    <name evidence="3" type="ORF">P775_23670</name>
</gene>
<dbReference type="Pfam" id="PF01551">
    <property type="entry name" value="Peptidase_M23"/>
    <property type="match status" value="1"/>
</dbReference>
<evidence type="ECO:0000313" key="3">
    <source>
        <dbReference type="EMBL" id="PIL17669.1"/>
    </source>
</evidence>
<evidence type="ECO:0000313" key="4">
    <source>
        <dbReference type="Proteomes" id="UP000231259"/>
    </source>
</evidence>
<dbReference type="PANTHER" id="PTHR21666">
    <property type="entry name" value="PEPTIDASE-RELATED"/>
    <property type="match status" value="1"/>
</dbReference>
<dbReference type="SUPFAM" id="SSF51261">
    <property type="entry name" value="Duplicated hybrid motif"/>
    <property type="match status" value="1"/>
</dbReference>
<proteinExistence type="predicted"/>
<dbReference type="Gene3D" id="3.10.450.350">
    <property type="match status" value="1"/>
</dbReference>
<dbReference type="Gene3D" id="2.70.70.10">
    <property type="entry name" value="Glucose Permease (Domain IIA)"/>
    <property type="match status" value="1"/>
</dbReference>
<dbReference type="AlphaFoldDB" id="A0A2G8R803"/>
<dbReference type="GO" id="GO:0004222">
    <property type="term" value="F:metalloendopeptidase activity"/>
    <property type="evidence" value="ECO:0007669"/>
    <property type="project" value="TreeGrafter"/>
</dbReference>
<sequence>MSDAIGSEFELRQLKPGHRLDLELRKAGLPRLATLEIDNGVSIQAVFGEAPSVSVLPPELETIRQAAETKIESSIYAALDKADIPTRFATDLELIFAGTLDLQRELVGGEHLRVVWRENRLDDRVIGEPIIDFVELDLGEEKYEVVWPGDASRQTHVFKDGGPLLTFVQPIKGARLSSAFGLRQHPVHGNVRMHQGVDFAAEEGATVHATQSGSVSFIGRRSGYGLMIEIEHAQGIQTVYAHLSAVNETLEVDQRIPAGHEIGHVGSTGTSTGPHLHYEVVIEGLPVPPLTDTRLSRIGDGTQRQINVSVMIEAARDQLAGLLAANG</sequence>
<dbReference type="InterPro" id="IPR016047">
    <property type="entry name" value="M23ase_b-sheet_dom"/>
</dbReference>
<dbReference type="CDD" id="cd12797">
    <property type="entry name" value="M23_peptidase"/>
    <property type="match status" value="1"/>
</dbReference>
<dbReference type="InterPro" id="IPR050570">
    <property type="entry name" value="Cell_wall_metabolism_enzyme"/>
</dbReference>
<comment type="caution">
    <text evidence="3">The sequence shown here is derived from an EMBL/GenBank/DDBJ whole genome shotgun (WGS) entry which is preliminary data.</text>
</comment>
<name>A0A2G8R803_9RHOB</name>